<evidence type="ECO:0000259" key="3">
    <source>
        <dbReference type="Pfam" id="PF01593"/>
    </source>
</evidence>
<dbReference type="PANTHER" id="PTHR42923">
    <property type="entry name" value="PROTOPORPHYRINOGEN OXIDASE"/>
    <property type="match status" value="1"/>
</dbReference>
<dbReference type="InterPro" id="IPR001613">
    <property type="entry name" value="Flavin_amine_oxidase"/>
</dbReference>
<dbReference type="Pfam" id="PF01593">
    <property type="entry name" value="Amino_oxidase"/>
    <property type="match status" value="1"/>
</dbReference>
<organism evidence="4 5">
    <name type="scientific">Svornostia abyssi</name>
    <dbReference type="NCBI Taxonomy" id="2898438"/>
    <lineage>
        <taxon>Bacteria</taxon>
        <taxon>Bacillati</taxon>
        <taxon>Actinomycetota</taxon>
        <taxon>Thermoleophilia</taxon>
        <taxon>Solirubrobacterales</taxon>
        <taxon>Baekduiaceae</taxon>
        <taxon>Svornostia</taxon>
    </lineage>
</organism>
<dbReference type="PRINTS" id="PR00757">
    <property type="entry name" value="AMINEOXDASEF"/>
</dbReference>
<dbReference type="EMBL" id="CP088295">
    <property type="protein sequence ID" value="UUY01952.1"/>
    <property type="molecule type" value="Genomic_DNA"/>
</dbReference>
<dbReference type="Proteomes" id="UP001058860">
    <property type="component" value="Chromosome"/>
</dbReference>
<evidence type="ECO:0000313" key="5">
    <source>
        <dbReference type="Proteomes" id="UP001058860"/>
    </source>
</evidence>
<keyword evidence="5" id="KW-1185">Reference proteome</keyword>
<proteinExistence type="predicted"/>
<evidence type="ECO:0000313" key="4">
    <source>
        <dbReference type="EMBL" id="UUY01952.1"/>
    </source>
</evidence>
<name>A0ABY5PBH2_9ACTN</name>
<evidence type="ECO:0000256" key="1">
    <source>
        <dbReference type="ARBA" id="ARBA00001974"/>
    </source>
</evidence>
<feature type="domain" description="Amine oxidase" evidence="3">
    <location>
        <begin position="15"/>
        <end position="444"/>
    </location>
</feature>
<reference evidence="5" key="1">
    <citation type="submission" date="2021-11" db="EMBL/GenBank/DDBJ databases">
        <title>Cultivation dependent microbiological survey of springs from the worlds oldest radium mine currently devoted to the extraction of radon-saturated water.</title>
        <authorList>
            <person name="Kapinusova G."/>
            <person name="Smrhova T."/>
            <person name="Strejcek M."/>
            <person name="Suman J."/>
            <person name="Jani K."/>
            <person name="Pajer P."/>
            <person name="Uhlik O."/>
        </authorList>
    </citation>
    <scope>NUCLEOTIDE SEQUENCE [LARGE SCALE GENOMIC DNA]</scope>
    <source>
        <strain evidence="5">J379</strain>
    </source>
</reference>
<keyword evidence="2" id="KW-0560">Oxidoreductase</keyword>
<sequence length="463" mass="50227">MLQGPRHFVVVGGGLAGLASATWLSEAGARVTLLERRGSLGGRTISMPLPVVDDVPDNGQHVFASGYENVFHYLDSVGTREHVRFPGKMGYRFAGGDVVSASFHNADAFLRRVPGITLRDRMGAMLATVRLLAQSLRQPADLDAITATEWFERLGMPRSVQRALWDGITIGLTGDKPDLSAAKPLADLMAVGAKQAVKLRTPISIGYPTVDLDTLYLAGARRVFAERGVDVRYRAVVRSIDVEDGAVTGVTLADGERVAADAVICAVPVWDIKGLLDQVPGHEAIYRAVDVLQPVPIVSVNLYLDRSIGMQEWGEVLYDSLGVLEQVWDRQKMHGRRPDKNYLYSTTVSASYELIGMSNDEITQTQMEILRRYYPEARDAQVVHSHVVRMAKSTITQHRGSDGARPGVETSVRGLALAGDWLQTGWTITMEGACQSAARAVEHLLGADGVRDEAGGPTVTLAS</sequence>
<dbReference type="PANTHER" id="PTHR42923:SF47">
    <property type="entry name" value="BLR3003 PROTEIN"/>
    <property type="match status" value="1"/>
</dbReference>
<dbReference type="SUPFAM" id="SSF51905">
    <property type="entry name" value="FAD/NAD(P)-binding domain"/>
    <property type="match status" value="1"/>
</dbReference>
<gene>
    <name evidence="4" type="ORF">LRS13_14620</name>
</gene>
<accession>A0ABY5PBH2</accession>
<comment type="cofactor">
    <cofactor evidence="1">
        <name>FAD</name>
        <dbReference type="ChEBI" id="CHEBI:57692"/>
    </cofactor>
</comment>
<dbReference type="InterPro" id="IPR002937">
    <property type="entry name" value="Amino_oxidase"/>
</dbReference>
<dbReference type="RefSeq" id="WP_353862492.1">
    <property type="nucleotide sequence ID" value="NZ_CP088295.1"/>
</dbReference>
<dbReference type="InterPro" id="IPR050464">
    <property type="entry name" value="Zeta_carotene_desat/Oxidored"/>
</dbReference>
<dbReference type="InterPro" id="IPR036188">
    <property type="entry name" value="FAD/NAD-bd_sf"/>
</dbReference>
<evidence type="ECO:0000256" key="2">
    <source>
        <dbReference type="ARBA" id="ARBA00023002"/>
    </source>
</evidence>
<dbReference type="Gene3D" id="3.50.50.60">
    <property type="entry name" value="FAD/NAD(P)-binding domain"/>
    <property type="match status" value="1"/>
</dbReference>
<protein>
    <submittedName>
        <fullName evidence="4">FAD-dependent oxidoreductase</fullName>
    </submittedName>
</protein>